<dbReference type="InterPro" id="IPR029058">
    <property type="entry name" value="AB_hydrolase_fold"/>
</dbReference>
<feature type="domain" description="Acetyl xylan esterase" evidence="1">
    <location>
        <begin position="2"/>
        <end position="41"/>
    </location>
</feature>
<reference evidence="2" key="1">
    <citation type="submission" date="2022-12" db="EMBL/GenBank/DDBJ databases">
        <authorList>
            <person name="Bing R.G."/>
            <person name="Willard D.J."/>
            <person name="Manesh M.J.H."/>
            <person name="Laemthong T."/>
            <person name="Crosby J.R."/>
            <person name="Kelly R.M."/>
        </authorList>
    </citation>
    <scope>NUCLEOTIDE SEQUENCE</scope>
    <source>
        <strain evidence="2">DSM 8990</strain>
    </source>
</reference>
<proteinExistence type="predicted"/>
<sequence>MLSFHGYAWYSGDWSDKFALAAAGFVVAAMDVRGQNGYSKVKVLQEHFNLFVLKMRNLWYI</sequence>
<accession>A0ABY7BLQ4</accession>
<evidence type="ECO:0000313" key="3">
    <source>
        <dbReference type="Proteomes" id="UP001164909"/>
    </source>
</evidence>
<dbReference type="Gene3D" id="3.40.50.1820">
    <property type="entry name" value="alpha/beta hydrolase"/>
    <property type="match status" value="1"/>
</dbReference>
<organism evidence="2 3">
    <name type="scientific">Caldicellulosiruptor morganii</name>
    <dbReference type="NCBI Taxonomy" id="1387555"/>
    <lineage>
        <taxon>Bacteria</taxon>
        <taxon>Bacillati</taxon>
        <taxon>Bacillota</taxon>
        <taxon>Bacillota incertae sedis</taxon>
        <taxon>Caldicellulosiruptorales</taxon>
        <taxon>Caldicellulosiruptoraceae</taxon>
        <taxon>Caldicellulosiruptor</taxon>
    </lineage>
</organism>
<gene>
    <name evidence="2" type="ORF">OTK00_002312</name>
</gene>
<dbReference type="Pfam" id="PF05448">
    <property type="entry name" value="AXE1"/>
    <property type="match status" value="1"/>
</dbReference>
<dbReference type="InterPro" id="IPR008391">
    <property type="entry name" value="AXE1_dom"/>
</dbReference>
<dbReference type="SUPFAM" id="SSF53474">
    <property type="entry name" value="alpha/beta-Hydrolases"/>
    <property type="match status" value="1"/>
</dbReference>
<evidence type="ECO:0000259" key="1">
    <source>
        <dbReference type="Pfam" id="PF05448"/>
    </source>
</evidence>
<name>A0ABY7BLQ4_9FIRM</name>
<evidence type="ECO:0000313" key="2">
    <source>
        <dbReference type="EMBL" id="WAM33773.1"/>
    </source>
</evidence>
<protein>
    <submittedName>
        <fullName evidence="2">Acetylxylan esterase</fullName>
    </submittedName>
</protein>
<dbReference type="EMBL" id="CP113865">
    <property type="protein sequence ID" value="WAM33773.1"/>
    <property type="molecule type" value="Genomic_DNA"/>
</dbReference>
<keyword evidence="3" id="KW-1185">Reference proteome</keyword>
<dbReference type="Proteomes" id="UP001164909">
    <property type="component" value="Chromosome"/>
</dbReference>